<organism evidence="1 2">
    <name type="scientific">Abeliophyllum distichum</name>
    <dbReference type="NCBI Taxonomy" id="126358"/>
    <lineage>
        <taxon>Eukaryota</taxon>
        <taxon>Viridiplantae</taxon>
        <taxon>Streptophyta</taxon>
        <taxon>Embryophyta</taxon>
        <taxon>Tracheophyta</taxon>
        <taxon>Spermatophyta</taxon>
        <taxon>Magnoliopsida</taxon>
        <taxon>eudicotyledons</taxon>
        <taxon>Gunneridae</taxon>
        <taxon>Pentapetalae</taxon>
        <taxon>asterids</taxon>
        <taxon>lamiids</taxon>
        <taxon>Lamiales</taxon>
        <taxon>Oleaceae</taxon>
        <taxon>Forsythieae</taxon>
        <taxon>Abeliophyllum</taxon>
    </lineage>
</organism>
<accession>A0ABD1RUQ0</accession>
<keyword evidence="2" id="KW-1185">Reference proteome</keyword>
<proteinExistence type="predicted"/>
<dbReference type="EMBL" id="JBFOLK010000008">
    <property type="protein sequence ID" value="KAL2492137.1"/>
    <property type="molecule type" value="Genomic_DNA"/>
</dbReference>
<evidence type="ECO:0000313" key="2">
    <source>
        <dbReference type="Proteomes" id="UP001604336"/>
    </source>
</evidence>
<comment type="caution">
    <text evidence="1">The sequence shown here is derived from an EMBL/GenBank/DDBJ whole genome shotgun (WGS) entry which is preliminary data.</text>
</comment>
<name>A0ABD1RUQ0_9LAMI</name>
<protein>
    <submittedName>
        <fullName evidence="1">Uncharacterized protein</fullName>
    </submittedName>
</protein>
<sequence>MQGSKSFSATRYDEDKLVELRETQQTHVVSNGTLLDERAIVNEVFGERRGHVCGVGLVLKGTSYSLDSTAASKDHMELPISSLETPRMTILDLLCMRLSYAECS</sequence>
<gene>
    <name evidence="1" type="ORF">Adt_27765</name>
</gene>
<reference evidence="2" key="1">
    <citation type="submission" date="2024-07" db="EMBL/GenBank/DDBJ databases">
        <title>Two chromosome-level genome assemblies of Korean endemic species Abeliophyllum distichum and Forsythia ovata (Oleaceae).</title>
        <authorList>
            <person name="Jang H."/>
        </authorList>
    </citation>
    <scope>NUCLEOTIDE SEQUENCE [LARGE SCALE GENOMIC DNA]</scope>
</reference>
<dbReference type="Proteomes" id="UP001604336">
    <property type="component" value="Unassembled WGS sequence"/>
</dbReference>
<dbReference type="AlphaFoldDB" id="A0ABD1RUQ0"/>
<evidence type="ECO:0000313" key="1">
    <source>
        <dbReference type="EMBL" id="KAL2492137.1"/>
    </source>
</evidence>